<evidence type="ECO:0000313" key="5">
    <source>
        <dbReference type="EMBL" id="KAG5178158.1"/>
    </source>
</evidence>
<comment type="caution">
    <text evidence="5">The sequence shown here is derived from an EMBL/GenBank/DDBJ whole genome shotgun (WGS) entry which is preliminary data.</text>
</comment>
<dbReference type="GO" id="GO:0051603">
    <property type="term" value="P:proteolysis involved in protein catabolic process"/>
    <property type="evidence" value="ECO:0007669"/>
    <property type="project" value="InterPro"/>
</dbReference>
<evidence type="ECO:0000256" key="1">
    <source>
        <dbReference type="ARBA" id="ARBA00004123"/>
    </source>
</evidence>
<sequence>MRRRRRIALVGCCCACVTRATLATYSFSESLTHQLTKLVPDQAPLQGLHHTAAAALPQLSITINGNIPSLKQTNWKEQVSKRADGWQPYEDNGGTVVAVAGPDFVIIGADTRLSVNYNILSRKVTRIHGISGARTFIGTAGCWSDTQGLLKAMQGLVGDYEWQQQHSISTAALARLLSNVLYSRRSFPFYTHNIVAGLDREGAGAVYGYDPVGSFERVKVACVGGGRSLLQPIMDHLAGDQDSSLDRRKPLVSVSCDDALELVKEGFVAAAERDIAIGDEAEILVIDAQGVTRHRLALGTH</sequence>
<evidence type="ECO:0000256" key="4">
    <source>
        <dbReference type="SAM" id="SignalP"/>
    </source>
</evidence>
<feature type="chain" id="PRO_5032961432" evidence="4">
    <location>
        <begin position="24"/>
        <end position="301"/>
    </location>
</feature>
<evidence type="ECO:0000256" key="3">
    <source>
        <dbReference type="ARBA" id="ARBA00022942"/>
    </source>
</evidence>
<comment type="subcellular location">
    <subcellularLocation>
        <location evidence="1">Nucleus</location>
    </subcellularLocation>
</comment>
<dbReference type="InterPro" id="IPR001353">
    <property type="entry name" value="Proteasome_sua/b"/>
</dbReference>
<dbReference type="GO" id="GO:0005839">
    <property type="term" value="C:proteasome core complex"/>
    <property type="evidence" value="ECO:0007669"/>
    <property type="project" value="InterPro"/>
</dbReference>
<accession>A0A835YWZ6</accession>
<keyword evidence="3" id="KW-0647">Proteasome</keyword>
<dbReference type="EMBL" id="JAFCMP010000517">
    <property type="protein sequence ID" value="KAG5178158.1"/>
    <property type="molecule type" value="Genomic_DNA"/>
</dbReference>
<feature type="signal peptide" evidence="4">
    <location>
        <begin position="1"/>
        <end position="23"/>
    </location>
</feature>
<evidence type="ECO:0000256" key="2">
    <source>
        <dbReference type="ARBA" id="ARBA00022490"/>
    </source>
</evidence>
<dbReference type="GO" id="GO:0016787">
    <property type="term" value="F:hydrolase activity"/>
    <property type="evidence" value="ECO:0007669"/>
    <property type="project" value="UniProtKB-KW"/>
</dbReference>
<keyword evidence="2" id="KW-0963">Cytoplasm</keyword>
<dbReference type="AlphaFoldDB" id="A0A835YWZ6"/>
<dbReference type="InterPro" id="IPR023333">
    <property type="entry name" value="Proteasome_suB-type"/>
</dbReference>
<dbReference type="PANTHER" id="PTHR32194:SF2">
    <property type="entry name" value="PROTEASOME SUBUNIT BETA TYPE-1"/>
    <property type="match status" value="1"/>
</dbReference>
<keyword evidence="4" id="KW-0732">Signal</keyword>
<proteinExistence type="predicted"/>
<evidence type="ECO:0000313" key="6">
    <source>
        <dbReference type="Proteomes" id="UP000664859"/>
    </source>
</evidence>
<dbReference type="OrthoDB" id="268479at2759"/>
<organism evidence="5 6">
    <name type="scientific">Tribonema minus</name>
    <dbReference type="NCBI Taxonomy" id="303371"/>
    <lineage>
        <taxon>Eukaryota</taxon>
        <taxon>Sar</taxon>
        <taxon>Stramenopiles</taxon>
        <taxon>Ochrophyta</taxon>
        <taxon>PX clade</taxon>
        <taxon>Xanthophyceae</taxon>
        <taxon>Tribonematales</taxon>
        <taxon>Tribonemataceae</taxon>
        <taxon>Tribonema</taxon>
    </lineage>
</organism>
<dbReference type="GO" id="GO:0005737">
    <property type="term" value="C:cytoplasm"/>
    <property type="evidence" value="ECO:0007669"/>
    <property type="project" value="TreeGrafter"/>
</dbReference>
<dbReference type="InterPro" id="IPR029055">
    <property type="entry name" value="Ntn_hydrolases_N"/>
</dbReference>
<gene>
    <name evidence="5" type="ORF">JKP88DRAFT_264747</name>
</gene>
<dbReference type="Proteomes" id="UP000664859">
    <property type="component" value="Unassembled WGS sequence"/>
</dbReference>
<keyword evidence="5" id="KW-0378">Hydrolase</keyword>
<protein>
    <submittedName>
        <fullName evidence="5">Nucleophile aminohydrolase</fullName>
    </submittedName>
</protein>
<dbReference type="Gene3D" id="3.60.20.10">
    <property type="entry name" value="Glutamine Phosphoribosylpyrophosphate, subunit 1, domain 1"/>
    <property type="match status" value="1"/>
</dbReference>
<dbReference type="Pfam" id="PF00227">
    <property type="entry name" value="Proteasome"/>
    <property type="match status" value="1"/>
</dbReference>
<dbReference type="PROSITE" id="PS51476">
    <property type="entry name" value="PROTEASOME_BETA_2"/>
    <property type="match status" value="1"/>
</dbReference>
<reference evidence="5" key="1">
    <citation type="submission" date="2021-02" db="EMBL/GenBank/DDBJ databases">
        <title>First Annotated Genome of the Yellow-green Alga Tribonema minus.</title>
        <authorList>
            <person name="Mahan K.M."/>
        </authorList>
    </citation>
    <scope>NUCLEOTIDE SEQUENCE</scope>
    <source>
        <strain evidence="5">UTEX B ZZ1240</strain>
    </source>
</reference>
<dbReference type="PANTHER" id="PTHR32194">
    <property type="entry name" value="METALLOPROTEASE TLDD"/>
    <property type="match status" value="1"/>
</dbReference>
<dbReference type="SUPFAM" id="SSF56235">
    <property type="entry name" value="N-terminal nucleophile aminohydrolases (Ntn hydrolases)"/>
    <property type="match status" value="1"/>
</dbReference>
<keyword evidence="6" id="KW-1185">Reference proteome</keyword>
<name>A0A835YWZ6_9STRA</name>
<dbReference type="GO" id="GO:0005634">
    <property type="term" value="C:nucleus"/>
    <property type="evidence" value="ECO:0007669"/>
    <property type="project" value="UniProtKB-SubCell"/>
</dbReference>